<organism evidence="2 3">
    <name type="scientific">Eumeta variegata</name>
    <name type="common">Bagworm moth</name>
    <name type="synonym">Eumeta japonica</name>
    <dbReference type="NCBI Taxonomy" id="151549"/>
    <lineage>
        <taxon>Eukaryota</taxon>
        <taxon>Metazoa</taxon>
        <taxon>Ecdysozoa</taxon>
        <taxon>Arthropoda</taxon>
        <taxon>Hexapoda</taxon>
        <taxon>Insecta</taxon>
        <taxon>Pterygota</taxon>
        <taxon>Neoptera</taxon>
        <taxon>Endopterygota</taxon>
        <taxon>Lepidoptera</taxon>
        <taxon>Glossata</taxon>
        <taxon>Ditrysia</taxon>
        <taxon>Tineoidea</taxon>
        <taxon>Psychidae</taxon>
        <taxon>Oiketicinae</taxon>
        <taxon>Eumeta</taxon>
    </lineage>
</organism>
<evidence type="ECO:0000256" key="1">
    <source>
        <dbReference type="SAM" id="MobiDB-lite"/>
    </source>
</evidence>
<accession>A0A4C1XH44</accession>
<feature type="compositionally biased region" description="Basic residues" evidence="1">
    <location>
        <begin position="52"/>
        <end position="62"/>
    </location>
</feature>
<gene>
    <name evidence="2" type="ORF">EVAR_27496_1</name>
</gene>
<evidence type="ECO:0000313" key="3">
    <source>
        <dbReference type="Proteomes" id="UP000299102"/>
    </source>
</evidence>
<sequence length="92" mass="10202">MHRKTVHNSLISREGSVGRRVPQHSRCPGRRYLPALFTAGRSQTGPSVRTRPSGRLRFKHPTTKPYSPPNLFTSVCGIQALDPPRWSSPGLG</sequence>
<evidence type="ECO:0000313" key="2">
    <source>
        <dbReference type="EMBL" id="GBP61609.1"/>
    </source>
</evidence>
<comment type="caution">
    <text evidence="2">The sequence shown here is derived from an EMBL/GenBank/DDBJ whole genome shotgun (WGS) entry which is preliminary data.</text>
</comment>
<reference evidence="2 3" key="1">
    <citation type="journal article" date="2019" name="Commun. Biol.">
        <title>The bagworm genome reveals a unique fibroin gene that provides high tensile strength.</title>
        <authorList>
            <person name="Kono N."/>
            <person name="Nakamura H."/>
            <person name="Ohtoshi R."/>
            <person name="Tomita M."/>
            <person name="Numata K."/>
            <person name="Arakawa K."/>
        </authorList>
    </citation>
    <scope>NUCLEOTIDE SEQUENCE [LARGE SCALE GENOMIC DNA]</scope>
</reference>
<dbReference type="AlphaFoldDB" id="A0A4C1XH44"/>
<keyword evidence="3" id="KW-1185">Reference proteome</keyword>
<name>A0A4C1XH44_EUMVA</name>
<feature type="region of interest" description="Disordered" evidence="1">
    <location>
        <begin position="1"/>
        <end position="28"/>
    </location>
</feature>
<feature type="region of interest" description="Disordered" evidence="1">
    <location>
        <begin position="40"/>
        <end position="65"/>
    </location>
</feature>
<dbReference type="EMBL" id="BGZK01000818">
    <property type="protein sequence ID" value="GBP61609.1"/>
    <property type="molecule type" value="Genomic_DNA"/>
</dbReference>
<dbReference type="Proteomes" id="UP000299102">
    <property type="component" value="Unassembled WGS sequence"/>
</dbReference>
<proteinExistence type="predicted"/>
<protein>
    <submittedName>
        <fullName evidence="2">Uncharacterized protein</fullName>
    </submittedName>
</protein>